<accession>A0A937XK19</accession>
<dbReference type="Gene3D" id="1.20.1640.10">
    <property type="entry name" value="Multidrug efflux transporter AcrB transmembrane domain"/>
    <property type="match status" value="1"/>
</dbReference>
<sequence>PLLLALIRFDVVSLATQLSEGSGFWSPLGRTMIGGMMVSTFLPLVFIPVLYVIFENRSERARRRRAAAARGT</sequence>
<keyword evidence="1" id="KW-0472">Membrane</keyword>
<dbReference type="PANTHER" id="PTHR32063:SF0">
    <property type="entry name" value="SWARMING MOTILITY PROTEIN SWRC"/>
    <property type="match status" value="1"/>
</dbReference>
<feature type="transmembrane region" description="Helical" evidence="1">
    <location>
        <begin position="31"/>
        <end position="54"/>
    </location>
</feature>
<dbReference type="EMBL" id="VGIR01000209">
    <property type="protein sequence ID" value="MBM3333006.1"/>
    <property type="molecule type" value="Genomic_DNA"/>
</dbReference>
<reference evidence="2" key="1">
    <citation type="submission" date="2019-03" db="EMBL/GenBank/DDBJ databases">
        <title>Lake Tanganyika Metagenome-Assembled Genomes (MAGs).</title>
        <authorList>
            <person name="Tran P."/>
        </authorList>
    </citation>
    <scope>NUCLEOTIDE SEQUENCE</scope>
    <source>
        <strain evidence="2">K_DeepCast_150m_m2_040</strain>
    </source>
</reference>
<dbReference type="InterPro" id="IPR001036">
    <property type="entry name" value="Acrflvin-R"/>
</dbReference>
<proteinExistence type="predicted"/>
<dbReference type="Pfam" id="PF00873">
    <property type="entry name" value="ACR_tran"/>
    <property type="match status" value="1"/>
</dbReference>
<dbReference type="GO" id="GO:0042910">
    <property type="term" value="F:xenobiotic transmembrane transporter activity"/>
    <property type="evidence" value="ECO:0007669"/>
    <property type="project" value="TreeGrafter"/>
</dbReference>
<protein>
    <submittedName>
        <fullName evidence="2">Efflux RND transporter permease subunit</fullName>
    </submittedName>
</protein>
<name>A0A937XK19_UNCW3</name>
<evidence type="ECO:0000313" key="3">
    <source>
        <dbReference type="Proteomes" id="UP000779900"/>
    </source>
</evidence>
<dbReference type="SUPFAM" id="SSF82866">
    <property type="entry name" value="Multidrug efflux transporter AcrB transmembrane domain"/>
    <property type="match status" value="1"/>
</dbReference>
<evidence type="ECO:0000313" key="2">
    <source>
        <dbReference type="EMBL" id="MBM3333006.1"/>
    </source>
</evidence>
<dbReference type="Proteomes" id="UP000779900">
    <property type="component" value="Unassembled WGS sequence"/>
</dbReference>
<dbReference type="GO" id="GO:0005886">
    <property type="term" value="C:plasma membrane"/>
    <property type="evidence" value="ECO:0007669"/>
    <property type="project" value="TreeGrafter"/>
</dbReference>
<evidence type="ECO:0000256" key="1">
    <source>
        <dbReference type="SAM" id="Phobius"/>
    </source>
</evidence>
<organism evidence="2 3">
    <name type="scientific">candidate division WOR-3 bacterium</name>
    <dbReference type="NCBI Taxonomy" id="2052148"/>
    <lineage>
        <taxon>Bacteria</taxon>
        <taxon>Bacteria division WOR-3</taxon>
    </lineage>
</organism>
<feature type="non-terminal residue" evidence="2">
    <location>
        <position position="1"/>
    </location>
</feature>
<gene>
    <name evidence="2" type="ORF">FJY68_14375</name>
</gene>
<comment type="caution">
    <text evidence="2">The sequence shown here is derived from an EMBL/GenBank/DDBJ whole genome shotgun (WGS) entry which is preliminary data.</text>
</comment>
<dbReference type="PANTHER" id="PTHR32063">
    <property type="match status" value="1"/>
</dbReference>
<keyword evidence="1" id="KW-0812">Transmembrane</keyword>
<dbReference type="AlphaFoldDB" id="A0A937XK19"/>
<keyword evidence="1" id="KW-1133">Transmembrane helix</keyword>